<dbReference type="Gene3D" id="2.40.420.20">
    <property type="match status" value="1"/>
</dbReference>
<dbReference type="KEGG" id="poz:I0K15_10745"/>
<dbReference type="PANTHER" id="PTHR30469:SF29">
    <property type="entry name" value="BLR2860 PROTEIN"/>
    <property type="match status" value="1"/>
</dbReference>
<dbReference type="PANTHER" id="PTHR30469">
    <property type="entry name" value="MULTIDRUG RESISTANCE PROTEIN MDTA"/>
    <property type="match status" value="1"/>
</dbReference>
<dbReference type="Gene3D" id="2.40.30.170">
    <property type="match status" value="1"/>
</dbReference>
<organism evidence="3 4">
    <name type="scientific">Pontivivens ytuae</name>
    <dbReference type="NCBI Taxonomy" id="2789856"/>
    <lineage>
        <taxon>Bacteria</taxon>
        <taxon>Pseudomonadati</taxon>
        <taxon>Pseudomonadota</taxon>
        <taxon>Alphaproteobacteria</taxon>
        <taxon>Rhodobacterales</taxon>
        <taxon>Paracoccaceae</taxon>
        <taxon>Pontivivens</taxon>
    </lineage>
</organism>
<dbReference type="SUPFAM" id="SSF111369">
    <property type="entry name" value="HlyD-like secretion proteins"/>
    <property type="match status" value="2"/>
</dbReference>
<dbReference type="Gene3D" id="2.40.50.100">
    <property type="match status" value="1"/>
</dbReference>
<dbReference type="GO" id="GO:0015562">
    <property type="term" value="F:efflux transmembrane transporter activity"/>
    <property type="evidence" value="ECO:0007669"/>
    <property type="project" value="TreeGrafter"/>
</dbReference>
<name>A0A7S9LPC4_9RHOB</name>
<dbReference type="GO" id="GO:1990281">
    <property type="term" value="C:efflux pump complex"/>
    <property type="evidence" value="ECO:0007669"/>
    <property type="project" value="TreeGrafter"/>
</dbReference>
<proteinExistence type="predicted"/>
<keyword evidence="4" id="KW-1185">Reference proteome</keyword>
<feature type="domain" description="Multidrug resistance protein MdtA-like barrel-sandwich hybrid" evidence="2">
    <location>
        <begin position="78"/>
        <end position="257"/>
    </location>
</feature>
<keyword evidence="1" id="KW-0175">Coiled coil</keyword>
<evidence type="ECO:0000259" key="2">
    <source>
        <dbReference type="Pfam" id="PF25917"/>
    </source>
</evidence>
<dbReference type="AlphaFoldDB" id="A0A7S9LPC4"/>
<evidence type="ECO:0000256" key="1">
    <source>
        <dbReference type="SAM" id="Coils"/>
    </source>
</evidence>
<dbReference type="RefSeq" id="WP_196101519.1">
    <property type="nucleotide sequence ID" value="NZ_CP064942.1"/>
</dbReference>
<dbReference type="Pfam" id="PF25917">
    <property type="entry name" value="BSH_RND"/>
    <property type="match status" value="1"/>
</dbReference>
<sequence>MRFLLRGLLGLFLVFATVGLIAIGAITLRDARQAEDEGPRFGRGGGERSYSVALGVVENGRAEPVIQSYGEVEGARILELRAPATGTITELAEQFTNGSAVEEGELLYQIDPAEARTARDRAETELREAQATLTEARAALELAEDELVAAELQRDLRRAALARQRNLEGRGVGTAATTEEAELSLSQSEQTVVSRRQAVLVQESAIARAEISVARSEIALADAERTLSDTRVTAPFPGLLDEVTAVLGRRVSQNEQVGELIDPAALDVAFQVTNAQFARLLDDAGRLAELAVIVSLDLDGVPFEVPGLIERAGAQVAEGQTGRLIYARIVDQGTAVLRPGDFVSVRIAEPPLENVAVLPASALTSRSELLIADEDNRLSVVPVRLLRRQGDDVIVADAPEGARYVREVRPQLGPGIRIEPVERPEVADAVQVSATVPEMIALAPDRRARLRAFVEGDSSMPPDARSRMLGALEEDEVPRQVVERLERRMGG</sequence>
<evidence type="ECO:0000313" key="3">
    <source>
        <dbReference type="EMBL" id="QPH52305.1"/>
    </source>
</evidence>
<protein>
    <submittedName>
        <fullName evidence="3">HlyD family efflux transporter periplasmic adaptor subunit</fullName>
    </submittedName>
</protein>
<reference evidence="3 4" key="1">
    <citation type="submission" date="2020-11" db="EMBL/GenBank/DDBJ databases">
        <title>Description of Pontivivens ytuae sp. nov. isolated from deep sea sediment of Mariana Trench.</title>
        <authorList>
            <person name="Wang Z."/>
            <person name="Sun Q.-L."/>
            <person name="Xu X.-D."/>
            <person name="Tang Y.-Z."/>
            <person name="Zhang J."/>
        </authorList>
    </citation>
    <scope>NUCLEOTIDE SEQUENCE [LARGE SCALE GENOMIC DNA]</scope>
    <source>
        <strain evidence="3 4">MT2928</strain>
    </source>
</reference>
<accession>A0A7S9LPC4</accession>
<gene>
    <name evidence="3" type="ORF">I0K15_10745</name>
</gene>
<evidence type="ECO:0000313" key="4">
    <source>
        <dbReference type="Proteomes" id="UP000594800"/>
    </source>
</evidence>
<dbReference type="Gene3D" id="1.10.287.470">
    <property type="entry name" value="Helix hairpin bin"/>
    <property type="match status" value="1"/>
</dbReference>
<dbReference type="Proteomes" id="UP000594800">
    <property type="component" value="Chromosome"/>
</dbReference>
<feature type="coiled-coil region" evidence="1">
    <location>
        <begin position="119"/>
        <end position="153"/>
    </location>
</feature>
<dbReference type="EMBL" id="CP064942">
    <property type="protein sequence ID" value="QPH52305.1"/>
    <property type="molecule type" value="Genomic_DNA"/>
</dbReference>
<dbReference type="InterPro" id="IPR058625">
    <property type="entry name" value="MdtA-like_BSH"/>
</dbReference>